<feature type="region of interest" description="Disordered" evidence="1">
    <location>
        <begin position="1"/>
        <end position="75"/>
    </location>
</feature>
<gene>
    <name evidence="2" type="ORF">MFIFM68171_04529</name>
</gene>
<dbReference type="RefSeq" id="XP_070916050.1">
    <property type="nucleotide sequence ID" value="XM_071059949.1"/>
</dbReference>
<feature type="compositionally biased region" description="Basic and acidic residues" evidence="1">
    <location>
        <begin position="29"/>
        <end position="41"/>
    </location>
</feature>
<proteinExistence type="predicted"/>
<reference evidence="2 3" key="1">
    <citation type="submission" date="2024-09" db="EMBL/GenBank/DDBJ databases">
        <title>Itraconazole resistance in Madurella fahalii resulting from another homologue of gene encoding cytochrome P450 14-alpha sterol demethylase (CYP51).</title>
        <authorList>
            <person name="Yoshioka I."/>
            <person name="Fahal A.H."/>
            <person name="Kaneko S."/>
            <person name="Yaguchi T."/>
        </authorList>
    </citation>
    <scope>NUCLEOTIDE SEQUENCE [LARGE SCALE GENOMIC DNA]</scope>
    <source>
        <strain evidence="2 3">IFM 68171</strain>
    </source>
</reference>
<protein>
    <submittedName>
        <fullName evidence="2">Zn(2)-C6 fungal-type domain-containing protein</fullName>
    </submittedName>
</protein>
<organism evidence="2 3">
    <name type="scientific">Madurella fahalii</name>
    <dbReference type="NCBI Taxonomy" id="1157608"/>
    <lineage>
        <taxon>Eukaryota</taxon>
        <taxon>Fungi</taxon>
        <taxon>Dikarya</taxon>
        <taxon>Ascomycota</taxon>
        <taxon>Pezizomycotina</taxon>
        <taxon>Sordariomycetes</taxon>
        <taxon>Sordariomycetidae</taxon>
        <taxon>Sordariales</taxon>
        <taxon>Sordariales incertae sedis</taxon>
        <taxon>Madurella</taxon>
    </lineage>
</organism>
<dbReference type="EMBL" id="BAAFSV010000002">
    <property type="protein sequence ID" value="GAB1314319.1"/>
    <property type="molecule type" value="Genomic_DNA"/>
</dbReference>
<sequence>MSTAAAVPIVVSPTDSNLVSPSLQPETLEPPHIRPIPDREASVPSKCQSQIGVEEWVPKRRRPAKKPTSKDEVSETAISKKLVDVSVHHRFPSCLQEDFTPGNDGAWTSFVTSFEQKCAPRCPMRLALLAWSAKRSASDKLPTNPVIASWHSQASAEVDKLMALPDPMVELGVRPVRTAAEVIICASLFLNRYDQLSDNLDLIDARLQRITRWLAKHPEDLKLSFLASKLLLWTSYLETRLAIFNTRRGHCTTLLEALSQRADYHRILEASHWLHADLLGKEYPKEQLASDVERIPAALHLHETFCILAKVARFQCLQQMTFREQGGWEALVLSARSDIEANLQRLEADFELAAVVNESAGVLRFGLVPSTWHQASTVGPNSSRSVRSEIASTACSYSLQAGNPPNPETLSLASLNWLTAYAVSLTAKILWSRTAYPDMRADHTSARAAESIMQVALLLRKAHGRQPHDQTLPSALWLLPLFTAGIETTDEVRADWVRMFVLDLAEAERDRDIGRREHARKVLGLMEYVRKKQDQSGMRVSVEEAMKQMEGPNGMLMFLGQQ</sequence>
<comment type="caution">
    <text evidence="2">The sequence shown here is derived from an EMBL/GenBank/DDBJ whole genome shotgun (WGS) entry which is preliminary data.</text>
</comment>
<feature type="compositionally biased region" description="Polar residues" evidence="1">
    <location>
        <begin position="13"/>
        <end position="25"/>
    </location>
</feature>
<evidence type="ECO:0000256" key="1">
    <source>
        <dbReference type="SAM" id="MobiDB-lite"/>
    </source>
</evidence>
<dbReference type="Proteomes" id="UP001628179">
    <property type="component" value="Unassembled WGS sequence"/>
</dbReference>
<keyword evidence="3" id="KW-1185">Reference proteome</keyword>
<name>A0ABQ0G985_9PEZI</name>
<accession>A0ABQ0G985</accession>
<evidence type="ECO:0000313" key="3">
    <source>
        <dbReference type="Proteomes" id="UP001628179"/>
    </source>
</evidence>
<evidence type="ECO:0000313" key="2">
    <source>
        <dbReference type="EMBL" id="GAB1314319.1"/>
    </source>
</evidence>
<dbReference type="GeneID" id="98175272"/>